<dbReference type="SUPFAM" id="SSF56322">
    <property type="entry name" value="ADC synthase"/>
    <property type="match status" value="1"/>
</dbReference>
<evidence type="ECO:0000256" key="6">
    <source>
        <dbReference type="ARBA" id="ARBA00022909"/>
    </source>
</evidence>
<sequence length="790" mass="88773">MLSDTIDTQQQQQQIHVLFIDSYDSFTYNVVRLIEKQTDISPEVNAVHVTTIHNDTFQSMDQLLPLLPLFDAIVVGPGPGNPNNGVQDMGIISELFQNANGDLDAIPILGICLGFQAMCLAQGAVVSELDTIKHGQVYEMHLNDAARTCGLFRGYPDAFKSTRYHSLHVDAGDNENLLSLCSTEDENGILLMSARVKSKPWFGVQYHPESCCSELGGLLVRNFLTLSLVNNMKTGRWENKKLNGRFSEILSRLDRTIDRDPIYKIKDEYPNGDELTYVKQFEVSKDPKLTFKICDIIEEPKFVMSSSVISENRGEWSIIALPNSRSEVFSHYGAIKKTTIYNWQDKQISYSMLKKCLDGQDSNLPGSLTVVDEDKSQFWVTLGKFMENKVIDNHREIPFIGGLVGILSYEIGQYLACSHHNDDGDDDDSLVPDAKLVFINNSIVINHKEGKLYCISLDDTFSKALEQSLISSFAGKKDSEQGLPWPKYLPEEIDFVITMPDKKDYADAFEKCQDYMHKGDSYEMCLTTQTKVVPSAMIEPWRIFQTLVQKNPAPFSSFFEFNDIIPNQDEKPPVLCFLSTSPERFLKWDADTCELRPIKGTVKKGPQMNLDKATQILKTPKEFGENLMILDLIRNDLYELVPDVRVEEFMSVEEYATVYQLVSVVKAHGLTSASKKTRYSGVDILKHSLPPGSMTGAPKKITVQLLQDKLENKLNRHVNGGARGVYSGVTGYWSVNSNGDWSVNIRCMYSYNGGASWQLGAGGAITVLSTLDGELEEMYAKLESNLQVFI</sequence>
<dbReference type="GO" id="GO:0005737">
    <property type="term" value="C:cytoplasm"/>
    <property type="evidence" value="ECO:0007669"/>
    <property type="project" value="TreeGrafter"/>
</dbReference>
<dbReference type="GO" id="GO:0046820">
    <property type="term" value="F:4-amino-4-deoxychorismate synthase activity"/>
    <property type="evidence" value="ECO:0007669"/>
    <property type="project" value="UniProtKB-EC"/>
</dbReference>
<dbReference type="InterPro" id="IPR029062">
    <property type="entry name" value="Class_I_gatase-like"/>
</dbReference>
<dbReference type="RefSeq" id="XP_056084824.1">
    <property type="nucleotide sequence ID" value="XM_056230957.1"/>
</dbReference>
<dbReference type="InterPro" id="IPR005801">
    <property type="entry name" value="ADC_synthase"/>
</dbReference>
<accession>A0AA35J6J9</accession>
<keyword evidence="5" id="KW-0808">Transferase</keyword>
<dbReference type="PRINTS" id="PR00096">
    <property type="entry name" value="GATASE"/>
</dbReference>
<dbReference type="PANTHER" id="PTHR11236">
    <property type="entry name" value="AMINOBENZOATE/ANTHRANILATE SYNTHASE"/>
    <property type="match status" value="1"/>
</dbReference>
<evidence type="ECO:0000259" key="11">
    <source>
        <dbReference type="Pfam" id="PF00425"/>
    </source>
</evidence>
<comment type="similarity">
    <text evidence="3">In the C-terminal section; belongs to the anthranilate synthase component I family.</text>
</comment>
<evidence type="ECO:0000313" key="13">
    <source>
        <dbReference type="EMBL" id="CAI4050477.1"/>
    </source>
</evidence>
<dbReference type="InterPro" id="IPR017926">
    <property type="entry name" value="GATASE"/>
</dbReference>
<keyword evidence="7" id="KW-0315">Glutamine amidotransferase</keyword>
<keyword evidence="14" id="KW-1185">Reference proteome</keyword>
<dbReference type="InterPro" id="IPR006221">
    <property type="entry name" value="TrpG/PapA_dom"/>
</dbReference>
<evidence type="ECO:0000256" key="8">
    <source>
        <dbReference type="ARBA" id="ARBA00031329"/>
    </source>
</evidence>
<dbReference type="PANTHER" id="PTHR11236:SF18">
    <property type="entry name" value="AMINODEOXYCHORISMATE SYNTHASE"/>
    <property type="match status" value="1"/>
</dbReference>
<organism evidence="13 14">
    <name type="scientific">Saccharomyces kudriavzevii (strain ATCC MYA-4449 / AS 2.2408 / CBS 8840 / NBRC 1802 / NCYC 2889)</name>
    <name type="common">Yeast</name>
    <dbReference type="NCBI Taxonomy" id="226230"/>
    <lineage>
        <taxon>Eukaryota</taxon>
        <taxon>Fungi</taxon>
        <taxon>Dikarya</taxon>
        <taxon>Ascomycota</taxon>
        <taxon>Saccharomycotina</taxon>
        <taxon>Saccharomycetes</taxon>
        <taxon>Saccharomycetales</taxon>
        <taxon>Saccharomycetaceae</taxon>
        <taxon>Saccharomyces</taxon>
    </lineage>
</organism>
<dbReference type="Pfam" id="PF00117">
    <property type="entry name" value="GATase"/>
    <property type="match status" value="1"/>
</dbReference>
<comment type="pathway">
    <text evidence="2">Cofactor biosynthesis; tetrahydrofolate biosynthesis; 4-aminobenzoate from chorismate: step 1/2.</text>
</comment>
<evidence type="ECO:0000259" key="12">
    <source>
        <dbReference type="Pfam" id="PF04715"/>
    </source>
</evidence>
<evidence type="ECO:0000256" key="7">
    <source>
        <dbReference type="ARBA" id="ARBA00022962"/>
    </source>
</evidence>
<dbReference type="Gene3D" id="3.60.120.10">
    <property type="entry name" value="Anthranilate synthase"/>
    <property type="match status" value="1"/>
</dbReference>
<dbReference type="Gene3D" id="3.40.50.880">
    <property type="match status" value="1"/>
</dbReference>
<feature type="domain" description="Chorismate-utilising enzyme C-terminal" evidence="11">
    <location>
        <begin position="502"/>
        <end position="781"/>
    </location>
</feature>
<name>A0AA35J6J9_SACK1</name>
<dbReference type="InterPro" id="IPR006805">
    <property type="entry name" value="Anth_synth_I_N"/>
</dbReference>
<dbReference type="GO" id="GO:0008153">
    <property type="term" value="P:4-aminobenzoate biosynthetic process"/>
    <property type="evidence" value="ECO:0007669"/>
    <property type="project" value="TreeGrafter"/>
</dbReference>
<dbReference type="SUPFAM" id="SSF52317">
    <property type="entry name" value="Class I glutamine amidotransferase-like"/>
    <property type="match status" value="1"/>
</dbReference>
<dbReference type="EMBL" id="OX365909">
    <property type="protein sequence ID" value="CAI4050477.1"/>
    <property type="molecule type" value="Genomic_DNA"/>
</dbReference>
<dbReference type="GO" id="GO:0046656">
    <property type="term" value="P:folic acid biosynthetic process"/>
    <property type="evidence" value="ECO:0007669"/>
    <property type="project" value="UniProtKB-KW"/>
</dbReference>
<dbReference type="Proteomes" id="UP001162087">
    <property type="component" value="Chromosome 14"/>
</dbReference>
<dbReference type="PROSITE" id="PS51273">
    <property type="entry name" value="GATASE_TYPE_1"/>
    <property type="match status" value="1"/>
</dbReference>
<dbReference type="GO" id="GO:0000162">
    <property type="term" value="P:L-tryptophan biosynthetic process"/>
    <property type="evidence" value="ECO:0007669"/>
    <property type="project" value="TreeGrafter"/>
</dbReference>
<feature type="domain" description="Glutamine amidotransferase" evidence="10">
    <location>
        <begin position="19"/>
        <end position="224"/>
    </location>
</feature>
<dbReference type="NCBIfam" id="TIGR01823">
    <property type="entry name" value="PabB-fungal"/>
    <property type="match status" value="1"/>
</dbReference>
<evidence type="ECO:0000256" key="2">
    <source>
        <dbReference type="ARBA" id="ARBA00005009"/>
    </source>
</evidence>
<evidence type="ECO:0000256" key="4">
    <source>
        <dbReference type="ARBA" id="ARBA00013139"/>
    </source>
</evidence>
<feature type="domain" description="Anthranilate synthase component I N-terminal" evidence="12">
    <location>
        <begin position="300"/>
        <end position="453"/>
    </location>
</feature>
<evidence type="ECO:0000256" key="9">
    <source>
        <dbReference type="ARBA" id="ARBA00031904"/>
    </source>
</evidence>
<dbReference type="InterPro" id="IPR019999">
    <property type="entry name" value="Anth_synth_I-like"/>
</dbReference>
<dbReference type="InterPro" id="IPR015890">
    <property type="entry name" value="Chorismate_C"/>
</dbReference>
<gene>
    <name evidence="13" type="primary">SKDI14G3540</name>
    <name evidence="13" type="ORF">SKDI_14G3540</name>
</gene>
<dbReference type="PRINTS" id="PR00097">
    <property type="entry name" value="ANTSNTHASEII"/>
</dbReference>
<protein>
    <recommendedName>
        <fullName evidence="4">aminodeoxychorismate synthase</fullName>
        <ecNumber evidence="4">2.6.1.85</ecNumber>
    </recommendedName>
    <alternativeName>
        <fullName evidence="8">Para-aminobenzoate synthase</fullName>
    </alternativeName>
    <alternativeName>
        <fullName evidence="9">p-aminobenzoic acid synthase</fullName>
    </alternativeName>
</protein>
<dbReference type="InterPro" id="IPR010117">
    <property type="entry name" value="PabB_fungal"/>
</dbReference>
<dbReference type="CDD" id="cd01743">
    <property type="entry name" value="GATase1_Anthranilate_Synthase"/>
    <property type="match status" value="1"/>
</dbReference>
<keyword evidence="6" id="KW-0289">Folate biosynthesis</keyword>
<reference evidence="13" key="1">
    <citation type="submission" date="2022-10" db="EMBL/GenBank/DDBJ databases">
        <authorList>
            <person name="Byrne P K."/>
        </authorList>
    </citation>
    <scope>NUCLEOTIDE SEQUENCE</scope>
    <source>
        <strain evidence="13">IFO1802</strain>
    </source>
</reference>
<evidence type="ECO:0000256" key="5">
    <source>
        <dbReference type="ARBA" id="ARBA00022679"/>
    </source>
</evidence>
<dbReference type="Pfam" id="PF04715">
    <property type="entry name" value="Anth_synt_I_N"/>
    <property type="match status" value="1"/>
</dbReference>
<dbReference type="AlphaFoldDB" id="A0AA35J6J9"/>
<proteinExistence type="inferred from homology"/>
<dbReference type="GeneID" id="80926829"/>
<dbReference type="EC" id="2.6.1.85" evidence="4"/>
<evidence type="ECO:0000256" key="1">
    <source>
        <dbReference type="ARBA" id="ARBA00001000"/>
    </source>
</evidence>
<evidence type="ECO:0000259" key="10">
    <source>
        <dbReference type="Pfam" id="PF00117"/>
    </source>
</evidence>
<evidence type="ECO:0000256" key="3">
    <source>
        <dbReference type="ARBA" id="ARBA00005970"/>
    </source>
</evidence>
<evidence type="ECO:0000313" key="14">
    <source>
        <dbReference type="Proteomes" id="UP001162087"/>
    </source>
</evidence>
<dbReference type="NCBIfam" id="TIGR00566">
    <property type="entry name" value="trpG_papA"/>
    <property type="match status" value="1"/>
</dbReference>
<dbReference type="Pfam" id="PF00425">
    <property type="entry name" value="Chorismate_bind"/>
    <property type="match status" value="1"/>
</dbReference>
<comment type="catalytic activity">
    <reaction evidence="1">
        <text>chorismate + L-glutamine = 4-amino-4-deoxychorismate + L-glutamate</text>
        <dbReference type="Rhea" id="RHEA:11672"/>
        <dbReference type="ChEBI" id="CHEBI:29748"/>
        <dbReference type="ChEBI" id="CHEBI:29985"/>
        <dbReference type="ChEBI" id="CHEBI:58359"/>
        <dbReference type="ChEBI" id="CHEBI:58406"/>
        <dbReference type="EC" id="2.6.1.85"/>
    </reaction>
</comment>